<accession>A0A411BKL2</accession>
<gene>
    <name evidence="2" type="ORF">VspSw1_71</name>
</gene>
<evidence type="ECO:0000256" key="1">
    <source>
        <dbReference type="SAM" id="MobiDB-lite"/>
    </source>
</evidence>
<evidence type="ECO:0000313" key="2">
    <source>
        <dbReference type="EMBL" id="QAY02144.1"/>
    </source>
</evidence>
<reference evidence="2 3" key="1">
    <citation type="submission" date="2018-09" db="EMBL/GenBank/DDBJ databases">
        <title>Characterization and complete genomic analysis of VspSw_1.</title>
        <authorList>
            <person name="Chen L."/>
        </authorList>
    </citation>
    <scope>NUCLEOTIDE SEQUENCE [LARGE SCALE GENOMIC DNA]</scope>
</reference>
<keyword evidence="3" id="KW-1185">Reference proteome</keyword>
<organism evidence="2 3">
    <name type="scientific">Vibrio phage VspSw_1</name>
    <dbReference type="NCBI Taxonomy" id="2484249"/>
    <lineage>
        <taxon>Viruses</taxon>
        <taxon>Duplodnaviria</taxon>
        <taxon>Heunggongvirae</taxon>
        <taxon>Uroviricota</taxon>
        <taxon>Caudoviricetes</taxon>
        <taxon>Demerecviridae</taxon>
        <taxon>Pogseptimavirus</taxon>
        <taxon>Pogseptimavirus VspSw1</taxon>
    </lineage>
</organism>
<dbReference type="EMBL" id="MH925094">
    <property type="protein sequence ID" value="QAY02144.1"/>
    <property type="molecule type" value="Genomic_DNA"/>
</dbReference>
<dbReference type="Pfam" id="PF23804">
    <property type="entry name" value="DUF7179"/>
    <property type="match status" value="1"/>
</dbReference>
<dbReference type="InterPro" id="IPR055603">
    <property type="entry name" value="DUF7179"/>
</dbReference>
<dbReference type="Proteomes" id="UP000290327">
    <property type="component" value="Segment"/>
</dbReference>
<sequence>MEMLKPDMSKAELQHVLAILLGNGISAEELKPLTVPILNKMLTALETNAKAFNALEDKYRELLQASTYKPIAPKTHRNRGAENRAMAKELRKLKSTK</sequence>
<proteinExistence type="predicted"/>
<protein>
    <submittedName>
        <fullName evidence="2">Uncharacterized protein</fullName>
    </submittedName>
</protein>
<evidence type="ECO:0000313" key="3">
    <source>
        <dbReference type="Proteomes" id="UP000290327"/>
    </source>
</evidence>
<feature type="region of interest" description="Disordered" evidence="1">
    <location>
        <begin position="70"/>
        <end position="97"/>
    </location>
</feature>
<feature type="compositionally biased region" description="Basic and acidic residues" evidence="1">
    <location>
        <begin position="79"/>
        <end position="97"/>
    </location>
</feature>
<name>A0A411BKL2_9CAUD</name>